<evidence type="ECO:0000256" key="3">
    <source>
        <dbReference type="ARBA" id="ARBA00022475"/>
    </source>
</evidence>
<dbReference type="AlphaFoldDB" id="A0A1F6CCU8"/>
<dbReference type="GO" id="GO:0005886">
    <property type="term" value="C:plasma membrane"/>
    <property type="evidence" value="ECO:0007669"/>
    <property type="project" value="UniProtKB-SubCell"/>
</dbReference>
<evidence type="ECO:0000256" key="2">
    <source>
        <dbReference type="ARBA" id="ARBA00005811"/>
    </source>
</evidence>
<evidence type="ECO:0000256" key="1">
    <source>
        <dbReference type="ARBA" id="ARBA00004162"/>
    </source>
</evidence>
<comment type="similarity">
    <text evidence="2 7">Belongs to the ExbD/TolR family.</text>
</comment>
<keyword evidence="6" id="KW-0472">Membrane</keyword>
<dbReference type="Proteomes" id="UP000178606">
    <property type="component" value="Unassembled WGS sequence"/>
</dbReference>
<keyword evidence="7" id="KW-0813">Transport</keyword>
<organism evidence="8 9">
    <name type="scientific">Handelsmanbacteria sp. (strain RIFCSPLOWO2_12_FULL_64_10)</name>
    <dbReference type="NCBI Taxonomy" id="1817868"/>
    <lineage>
        <taxon>Bacteria</taxon>
        <taxon>Candidatus Handelsmaniibacteriota</taxon>
    </lineage>
</organism>
<evidence type="ECO:0000313" key="8">
    <source>
        <dbReference type="EMBL" id="OGG46840.1"/>
    </source>
</evidence>
<evidence type="ECO:0000313" key="9">
    <source>
        <dbReference type="Proteomes" id="UP000178606"/>
    </source>
</evidence>
<comment type="subcellular location">
    <subcellularLocation>
        <location evidence="1">Cell membrane</location>
        <topology evidence="1">Single-pass membrane protein</topology>
    </subcellularLocation>
    <subcellularLocation>
        <location evidence="7">Cell membrane</location>
        <topology evidence="7">Single-pass type II membrane protein</topology>
    </subcellularLocation>
</comment>
<keyword evidence="4 7" id="KW-0812">Transmembrane</keyword>
<dbReference type="GO" id="GO:0015031">
    <property type="term" value="P:protein transport"/>
    <property type="evidence" value="ECO:0007669"/>
    <property type="project" value="UniProtKB-KW"/>
</dbReference>
<dbReference type="PANTHER" id="PTHR30558">
    <property type="entry name" value="EXBD MEMBRANE COMPONENT OF PMF-DRIVEN MACROMOLECULE IMPORT SYSTEM"/>
    <property type="match status" value="1"/>
</dbReference>
<comment type="caution">
    <text evidence="8">The sequence shown here is derived from an EMBL/GenBank/DDBJ whole genome shotgun (WGS) entry which is preliminary data.</text>
</comment>
<dbReference type="PANTHER" id="PTHR30558:SF3">
    <property type="entry name" value="BIOPOLYMER TRANSPORT PROTEIN EXBD-RELATED"/>
    <property type="match status" value="1"/>
</dbReference>
<keyword evidence="7" id="KW-0653">Protein transport</keyword>
<dbReference type="EMBL" id="MFKF01000283">
    <property type="protein sequence ID" value="OGG46840.1"/>
    <property type="molecule type" value="Genomic_DNA"/>
</dbReference>
<accession>A0A1F6CCU8</accession>
<proteinExistence type="inferred from homology"/>
<evidence type="ECO:0008006" key="10">
    <source>
        <dbReference type="Google" id="ProtNLM"/>
    </source>
</evidence>
<name>A0A1F6CCU8_HANXR</name>
<keyword evidence="5" id="KW-1133">Transmembrane helix</keyword>
<reference evidence="8 9" key="1">
    <citation type="journal article" date="2016" name="Nat. Commun.">
        <title>Thousands of microbial genomes shed light on interconnected biogeochemical processes in an aquifer system.</title>
        <authorList>
            <person name="Anantharaman K."/>
            <person name="Brown C.T."/>
            <person name="Hug L.A."/>
            <person name="Sharon I."/>
            <person name="Castelle C.J."/>
            <person name="Probst A.J."/>
            <person name="Thomas B.C."/>
            <person name="Singh A."/>
            <person name="Wilkins M.J."/>
            <person name="Karaoz U."/>
            <person name="Brodie E.L."/>
            <person name="Williams K.H."/>
            <person name="Hubbard S.S."/>
            <person name="Banfield J.F."/>
        </authorList>
    </citation>
    <scope>NUCLEOTIDE SEQUENCE [LARGE SCALE GENOMIC DNA]</scope>
    <source>
        <strain evidence="9">RIFCSPLOWO2_12_FULL_64_10</strain>
    </source>
</reference>
<gene>
    <name evidence="8" type="ORF">A3F84_03605</name>
</gene>
<evidence type="ECO:0000256" key="4">
    <source>
        <dbReference type="ARBA" id="ARBA00022692"/>
    </source>
</evidence>
<sequence>MAIHKKPRVGIRIDMTPMVDIAFLLLIFFMSTTQFKPPEEAQLELPSSHSEIKLPDSDVMILAVDRNSQVFFKVGGSGVEQSTSLADLENHVIQARIRNPKLRLAIKADKEADYGVINDLMDILQRTGNTRFNMVTLLEEDKKPAGTP</sequence>
<dbReference type="InterPro" id="IPR003400">
    <property type="entry name" value="ExbD"/>
</dbReference>
<evidence type="ECO:0000256" key="5">
    <source>
        <dbReference type="ARBA" id="ARBA00022989"/>
    </source>
</evidence>
<keyword evidence="3" id="KW-1003">Cell membrane</keyword>
<protein>
    <recommendedName>
        <fullName evidence="10">Biopolymer transporter ExbD</fullName>
    </recommendedName>
</protein>
<dbReference type="Pfam" id="PF02472">
    <property type="entry name" value="ExbD"/>
    <property type="match status" value="1"/>
</dbReference>
<evidence type="ECO:0000256" key="6">
    <source>
        <dbReference type="ARBA" id="ARBA00023136"/>
    </source>
</evidence>
<dbReference type="GO" id="GO:0022857">
    <property type="term" value="F:transmembrane transporter activity"/>
    <property type="evidence" value="ECO:0007669"/>
    <property type="project" value="InterPro"/>
</dbReference>
<evidence type="ECO:0000256" key="7">
    <source>
        <dbReference type="RuleBase" id="RU003879"/>
    </source>
</evidence>
<dbReference type="Gene3D" id="3.30.420.270">
    <property type="match status" value="1"/>
</dbReference>